<reference evidence="3 4" key="1">
    <citation type="submission" date="2024-03" db="EMBL/GenBank/DDBJ databases">
        <title>High-quality draft genome sequence of Oceanobacter sp. wDCs-4.</title>
        <authorList>
            <person name="Dong C."/>
        </authorList>
    </citation>
    <scope>NUCLEOTIDE SEQUENCE [LARGE SCALE GENOMIC DNA]</scope>
    <source>
        <strain evidence="4">wDCs-4</strain>
    </source>
</reference>
<dbReference type="RefSeq" id="WP_416206862.1">
    <property type="nucleotide sequence ID" value="NZ_JBBKTX010000021.1"/>
</dbReference>
<dbReference type="PANTHER" id="PTHR30050:SF5">
    <property type="entry name" value="DNAA REGULATORY INACTIVATOR HDA"/>
    <property type="match status" value="1"/>
</dbReference>
<comment type="caution">
    <text evidence="3">The sequence shown here is derived from an EMBL/GenBank/DDBJ whole genome shotgun (WGS) entry which is preliminary data.</text>
</comment>
<evidence type="ECO:0000259" key="1">
    <source>
        <dbReference type="Pfam" id="PF00308"/>
    </source>
</evidence>
<dbReference type="SUPFAM" id="SSF52540">
    <property type="entry name" value="P-loop containing nucleoside triphosphate hydrolases"/>
    <property type="match status" value="1"/>
</dbReference>
<evidence type="ECO:0000313" key="3">
    <source>
        <dbReference type="EMBL" id="MFK4753878.1"/>
    </source>
</evidence>
<name>A0ABW8NLP2_9GAMM</name>
<keyword evidence="4" id="KW-1185">Reference proteome</keyword>
<organism evidence="3 4">
    <name type="scientific">Oceanobacter antarcticus</name>
    <dbReference type="NCBI Taxonomy" id="3133425"/>
    <lineage>
        <taxon>Bacteria</taxon>
        <taxon>Pseudomonadati</taxon>
        <taxon>Pseudomonadota</taxon>
        <taxon>Gammaproteobacteria</taxon>
        <taxon>Oceanospirillales</taxon>
        <taxon>Oceanospirillaceae</taxon>
        <taxon>Oceanobacter</taxon>
    </lineage>
</organism>
<dbReference type="InterPro" id="IPR027417">
    <property type="entry name" value="P-loop_NTPase"/>
</dbReference>
<gene>
    <name evidence="3" type="primary">hda</name>
    <name evidence="3" type="ORF">WG929_15805</name>
</gene>
<dbReference type="Gene3D" id="1.10.8.60">
    <property type="match status" value="1"/>
</dbReference>
<dbReference type="EMBL" id="JBBKTX010000021">
    <property type="protein sequence ID" value="MFK4753878.1"/>
    <property type="molecule type" value="Genomic_DNA"/>
</dbReference>
<dbReference type="Pfam" id="PF22688">
    <property type="entry name" value="Hda_lid"/>
    <property type="match status" value="1"/>
</dbReference>
<evidence type="ECO:0000313" key="4">
    <source>
        <dbReference type="Proteomes" id="UP001620597"/>
    </source>
</evidence>
<feature type="domain" description="Chromosomal replication initiator protein DnaA ATPAse" evidence="1">
    <location>
        <begin position="22"/>
        <end position="159"/>
    </location>
</feature>
<dbReference type="InterPro" id="IPR013317">
    <property type="entry name" value="DnaA_dom"/>
</dbReference>
<dbReference type="Pfam" id="PF00308">
    <property type="entry name" value="Bac_DnaA"/>
    <property type="match status" value="1"/>
</dbReference>
<dbReference type="NCBIfam" id="TIGR03420">
    <property type="entry name" value="DnaA_homol_Hda"/>
    <property type="match status" value="1"/>
</dbReference>
<evidence type="ECO:0000259" key="2">
    <source>
        <dbReference type="Pfam" id="PF22688"/>
    </source>
</evidence>
<dbReference type="PANTHER" id="PTHR30050">
    <property type="entry name" value="CHROMOSOMAL REPLICATION INITIATOR PROTEIN DNAA"/>
    <property type="match status" value="1"/>
</dbReference>
<dbReference type="Gene3D" id="3.40.50.300">
    <property type="entry name" value="P-loop containing nucleotide triphosphate hydrolases"/>
    <property type="match status" value="1"/>
</dbReference>
<feature type="domain" description="Hda lid" evidence="2">
    <location>
        <begin position="168"/>
        <end position="230"/>
    </location>
</feature>
<protein>
    <submittedName>
        <fullName evidence="3">DnaA regulatory inactivator Hda</fullName>
    </submittedName>
</protein>
<accession>A0ABW8NLP2</accession>
<proteinExistence type="predicted"/>
<dbReference type="InterPro" id="IPR017788">
    <property type="entry name" value="Hda"/>
</dbReference>
<dbReference type="Proteomes" id="UP001620597">
    <property type="component" value="Unassembled WGS sequence"/>
</dbReference>
<sequence length="233" mass="26148">MVTPHPQLTLSVYVRDDARIANFYAGPNEEVIQAVQRQWTLSGDPFLFIWGDAGCGLSHLLQAACHYADGLGHHSVYLPLKELVNYSPDVLESLEQLPLVVLDDIDAVLGNDDWELALFHLFNRVRENDGHLLISARCPPQQLAVALPDLGSRLCWGVVYHLESLQPEERALALVLRARQRGILLAEDVARFIVSRGPEPMAGLAEILDHLDHASLTHQRKLTIPFVKEEMDW</sequence>
<dbReference type="InterPro" id="IPR055199">
    <property type="entry name" value="Hda_lid"/>
</dbReference>